<feature type="region of interest" description="Disordered" evidence="1">
    <location>
        <begin position="27"/>
        <end position="50"/>
    </location>
</feature>
<comment type="caution">
    <text evidence="2">The sequence shown here is derived from an EMBL/GenBank/DDBJ whole genome shotgun (WGS) entry which is preliminary data.</text>
</comment>
<sequence length="50" mass="5759">MSSPVEYVPLYRRGSSEERTLHEPLLNGKEGAVEPHAQSYLTDQYQTQHE</sequence>
<name>A0A1M2VGB8_TRAPU</name>
<feature type="compositionally biased region" description="Polar residues" evidence="1">
    <location>
        <begin position="39"/>
        <end position="50"/>
    </location>
</feature>
<evidence type="ECO:0000256" key="1">
    <source>
        <dbReference type="SAM" id="MobiDB-lite"/>
    </source>
</evidence>
<evidence type="ECO:0000313" key="3">
    <source>
        <dbReference type="Proteomes" id="UP000184267"/>
    </source>
</evidence>
<proteinExistence type="predicted"/>
<evidence type="ECO:0000313" key="2">
    <source>
        <dbReference type="EMBL" id="OJT06641.1"/>
    </source>
</evidence>
<gene>
    <name evidence="2" type="ORF">TRAPUB_2499</name>
</gene>
<reference evidence="2 3" key="1">
    <citation type="submission" date="2016-10" db="EMBL/GenBank/DDBJ databases">
        <title>Genome sequence of the basidiomycete white-rot fungus Trametes pubescens.</title>
        <authorList>
            <person name="Makela M.R."/>
            <person name="Granchi Z."/>
            <person name="Peng M."/>
            <person name="De Vries R.P."/>
            <person name="Grigoriev I."/>
            <person name="Riley R."/>
            <person name="Hilden K."/>
        </authorList>
    </citation>
    <scope>NUCLEOTIDE SEQUENCE [LARGE SCALE GENOMIC DNA]</scope>
    <source>
        <strain evidence="2 3">FBCC735</strain>
    </source>
</reference>
<keyword evidence="3" id="KW-1185">Reference proteome</keyword>
<dbReference type="AlphaFoldDB" id="A0A1M2VGB8"/>
<dbReference type="Proteomes" id="UP000184267">
    <property type="component" value="Unassembled WGS sequence"/>
</dbReference>
<accession>A0A1M2VGB8</accession>
<organism evidence="2 3">
    <name type="scientific">Trametes pubescens</name>
    <name type="common">White-rot fungus</name>
    <dbReference type="NCBI Taxonomy" id="154538"/>
    <lineage>
        <taxon>Eukaryota</taxon>
        <taxon>Fungi</taxon>
        <taxon>Dikarya</taxon>
        <taxon>Basidiomycota</taxon>
        <taxon>Agaricomycotina</taxon>
        <taxon>Agaricomycetes</taxon>
        <taxon>Polyporales</taxon>
        <taxon>Polyporaceae</taxon>
        <taxon>Trametes</taxon>
    </lineage>
</organism>
<dbReference type="EMBL" id="MNAD01001287">
    <property type="protein sequence ID" value="OJT06641.1"/>
    <property type="molecule type" value="Genomic_DNA"/>
</dbReference>
<protein>
    <submittedName>
        <fullName evidence="2">Uncharacterized protein</fullName>
    </submittedName>
</protein>